<dbReference type="OrthoDB" id="276515at2759"/>
<name>A0A7J6XD50_THATH</name>
<dbReference type="InterPro" id="IPR050410">
    <property type="entry name" value="CCR4/nocturin_mRNA_transcr"/>
</dbReference>
<dbReference type="SUPFAM" id="SSF56219">
    <property type="entry name" value="DNase I-like"/>
    <property type="match status" value="1"/>
</dbReference>
<dbReference type="Gene3D" id="3.60.10.10">
    <property type="entry name" value="Endonuclease/exonuclease/phosphatase"/>
    <property type="match status" value="1"/>
</dbReference>
<feature type="non-terminal residue" evidence="1">
    <location>
        <position position="1"/>
    </location>
</feature>
<comment type="caution">
    <text evidence="1">The sequence shown here is derived from an EMBL/GenBank/DDBJ whole genome shotgun (WGS) entry which is preliminary data.</text>
</comment>
<dbReference type="AlphaFoldDB" id="A0A7J6XD50"/>
<dbReference type="EMBL" id="JABWDY010001387">
    <property type="protein sequence ID" value="KAF5207469.1"/>
    <property type="molecule type" value="Genomic_DNA"/>
</dbReference>
<dbReference type="PANTHER" id="PTHR12121">
    <property type="entry name" value="CARBON CATABOLITE REPRESSOR PROTEIN 4"/>
    <property type="match status" value="1"/>
</dbReference>
<keyword evidence="2" id="KW-1185">Reference proteome</keyword>
<reference evidence="1 2" key="1">
    <citation type="submission" date="2020-06" db="EMBL/GenBank/DDBJ databases">
        <title>Transcriptomic and genomic resources for Thalictrum thalictroides and T. hernandezii: Facilitating candidate gene discovery in an emerging model plant lineage.</title>
        <authorList>
            <person name="Arias T."/>
            <person name="Riano-Pachon D.M."/>
            <person name="Di Stilio V.S."/>
        </authorList>
    </citation>
    <scope>NUCLEOTIDE SEQUENCE [LARGE SCALE GENOMIC DNA]</scope>
    <source>
        <strain evidence="2">cv. WT478/WT964</strain>
        <tissue evidence="1">Leaves</tissue>
    </source>
</reference>
<sequence length="93" mass="10883">QNLLREIVGYRAGILCLEEVQSDHFEEFFAPELDKHRYQALYKKKTIEIYNAIAVAINGCATFFRRDGITRQKNMTFKNGVDNYPFSDCFFTC</sequence>
<protein>
    <submittedName>
        <fullName evidence="1">Carbon catabolite repressor protein 4-like protein</fullName>
    </submittedName>
</protein>
<dbReference type="InterPro" id="IPR036691">
    <property type="entry name" value="Endo/exonu/phosph_ase_sf"/>
</dbReference>
<dbReference type="GO" id="GO:0000175">
    <property type="term" value="F:3'-5'-RNA exonuclease activity"/>
    <property type="evidence" value="ECO:0007669"/>
    <property type="project" value="TreeGrafter"/>
</dbReference>
<organism evidence="1 2">
    <name type="scientific">Thalictrum thalictroides</name>
    <name type="common">Rue-anemone</name>
    <name type="synonym">Anemone thalictroides</name>
    <dbReference type="NCBI Taxonomy" id="46969"/>
    <lineage>
        <taxon>Eukaryota</taxon>
        <taxon>Viridiplantae</taxon>
        <taxon>Streptophyta</taxon>
        <taxon>Embryophyta</taxon>
        <taxon>Tracheophyta</taxon>
        <taxon>Spermatophyta</taxon>
        <taxon>Magnoliopsida</taxon>
        <taxon>Ranunculales</taxon>
        <taxon>Ranunculaceae</taxon>
        <taxon>Thalictroideae</taxon>
        <taxon>Thalictrum</taxon>
    </lineage>
</organism>
<gene>
    <name evidence="1" type="ORF">FRX31_002944</name>
</gene>
<dbReference type="PANTHER" id="PTHR12121:SF34">
    <property type="entry name" value="PROTEIN ANGEL"/>
    <property type="match status" value="1"/>
</dbReference>
<dbReference type="Proteomes" id="UP000554482">
    <property type="component" value="Unassembled WGS sequence"/>
</dbReference>
<evidence type="ECO:0000313" key="1">
    <source>
        <dbReference type="EMBL" id="KAF5207469.1"/>
    </source>
</evidence>
<evidence type="ECO:0000313" key="2">
    <source>
        <dbReference type="Proteomes" id="UP000554482"/>
    </source>
</evidence>
<accession>A0A7J6XD50</accession>
<proteinExistence type="predicted"/>